<dbReference type="GO" id="GO:0005814">
    <property type="term" value="C:centriole"/>
    <property type="evidence" value="ECO:0007669"/>
    <property type="project" value="TreeGrafter"/>
</dbReference>
<proteinExistence type="predicted"/>
<feature type="compositionally biased region" description="Basic and acidic residues" evidence="1">
    <location>
        <begin position="78"/>
        <end position="90"/>
    </location>
</feature>
<organism evidence="2 3">
    <name type="scientific">Orthonyx spaldingii</name>
    <name type="common">Chowchilla</name>
    <dbReference type="NCBI Taxonomy" id="38397"/>
    <lineage>
        <taxon>Eukaryota</taxon>
        <taxon>Metazoa</taxon>
        <taxon>Chordata</taxon>
        <taxon>Craniata</taxon>
        <taxon>Vertebrata</taxon>
        <taxon>Euteleostomi</taxon>
        <taxon>Archelosauria</taxon>
        <taxon>Archosauria</taxon>
        <taxon>Dinosauria</taxon>
        <taxon>Saurischia</taxon>
        <taxon>Theropoda</taxon>
        <taxon>Coelurosauria</taxon>
        <taxon>Aves</taxon>
        <taxon>Neognathae</taxon>
        <taxon>Neoaves</taxon>
        <taxon>Telluraves</taxon>
        <taxon>Australaves</taxon>
        <taxon>Passeriformes</taxon>
        <taxon>Corvoidea</taxon>
        <taxon>Orthonychidae</taxon>
        <taxon>Orthonyx</taxon>
    </lineage>
</organism>
<dbReference type="PANTHER" id="PTHR21553:SF22">
    <property type="entry name" value="CENTROSOME-ASSOCIATED PROTEIN ALMS1"/>
    <property type="match status" value="1"/>
</dbReference>
<dbReference type="EMBL" id="VZTJ01000625">
    <property type="protein sequence ID" value="NXB99090.1"/>
    <property type="molecule type" value="Genomic_DNA"/>
</dbReference>
<feature type="non-terminal residue" evidence="2">
    <location>
        <position position="1"/>
    </location>
</feature>
<keyword evidence="3" id="KW-1185">Reference proteome</keyword>
<comment type="caution">
    <text evidence="2">The sequence shown here is derived from an EMBL/GenBank/DDBJ whole genome shotgun (WGS) entry which is preliminary data.</text>
</comment>
<reference evidence="2 3" key="1">
    <citation type="submission" date="2019-09" db="EMBL/GenBank/DDBJ databases">
        <title>Bird 10,000 Genomes (B10K) Project - Family phase.</title>
        <authorList>
            <person name="Zhang G."/>
        </authorList>
    </citation>
    <scope>NUCLEOTIDE SEQUENCE [LARGE SCALE GENOMIC DNA]</scope>
    <source>
        <strain evidence="2">B10K-DU-029-32</strain>
        <tissue evidence="2">Liver or heart</tissue>
    </source>
</reference>
<feature type="compositionally biased region" description="Basic and acidic residues" evidence="1">
    <location>
        <begin position="102"/>
        <end position="112"/>
    </location>
</feature>
<feature type="compositionally biased region" description="Basic and acidic residues" evidence="1">
    <location>
        <begin position="133"/>
        <end position="146"/>
    </location>
</feature>
<dbReference type="GO" id="GO:0005813">
    <property type="term" value="C:centrosome"/>
    <property type="evidence" value="ECO:0007669"/>
    <property type="project" value="TreeGrafter"/>
</dbReference>
<sequence>SALSNKRRTRMLNKGIQAGELEIVSGGTRRNTRDVGVTFPTPRGSRELPEPPRLWRGRGGAGGAAGTWHQPRAWPGRPRTDTRTPRDRLHAQHGAPWLVPAEDLKHESRKENQSSATPGPGPAWFEPWSSTKPWREPLREKNWEQQ</sequence>
<dbReference type="AlphaFoldDB" id="A0A7K8G466"/>
<feature type="non-terminal residue" evidence="2">
    <location>
        <position position="146"/>
    </location>
</feature>
<gene>
    <name evidence="2" type="primary">Alms1</name>
    <name evidence="2" type="ORF">ORTSPA_R06593</name>
</gene>
<protein>
    <submittedName>
        <fullName evidence="2">ALMS1 protein</fullName>
    </submittedName>
</protein>
<dbReference type="GO" id="GO:0008017">
    <property type="term" value="F:microtubule binding"/>
    <property type="evidence" value="ECO:0007669"/>
    <property type="project" value="TreeGrafter"/>
</dbReference>
<dbReference type="GO" id="GO:0046599">
    <property type="term" value="P:regulation of centriole replication"/>
    <property type="evidence" value="ECO:0007669"/>
    <property type="project" value="TreeGrafter"/>
</dbReference>
<dbReference type="PANTHER" id="PTHR21553">
    <property type="entry name" value="ALMS1-RELATED"/>
    <property type="match status" value="1"/>
</dbReference>
<evidence type="ECO:0000313" key="2">
    <source>
        <dbReference type="EMBL" id="NXB99090.1"/>
    </source>
</evidence>
<name>A0A7K8G466_ORTSP</name>
<dbReference type="Proteomes" id="UP000526602">
    <property type="component" value="Unassembled WGS sequence"/>
</dbReference>
<evidence type="ECO:0000313" key="3">
    <source>
        <dbReference type="Proteomes" id="UP000526602"/>
    </source>
</evidence>
<feature type="region of interest" description="Disordered" evidence="1">
    <location>
        <begin position="23"/>
        <end position="146"/>
    </location>
</feature>
<accession>A0A7K8G466</accession>
<evidence type="ECO:0000256" key="1">
    <source>
        <dbReference type="SAM" id="MobiDB-lite"/>
    </source>
</evidence>
<dbReference type="GO" id="GO:0005829">
    <property type="term" value="C:cytosol"/>
    <property type="evidence" value="ECO:0007669"/>
    <property type="project" value="TreeGrafter"/>
</dbReference>